<dbReference type="Proteomes" id="UP000069205">
    <property type="component" value="Chromosome"/>
</dbReference>
<evidence type="ECO:0000256" key="4">
    <source>
        <dbReference type="PROSITE-ProRule" id="PRU00433"/>
    </source>
</evidence>
<dbReference type="KEGG" id="nmv:NITMOv2_0739"/>
<keyword evidence="3 4" id="KW-0408">Iron</keyword>
<dbReference type="Gene3D" id="1.10.760.10">
    <property type="entry name" value="Cytochrome c-like domain"/>
    <property type="match status" value="1"/>
</dbReference>
<dbReference type="GO" id="GO:0009055">
    <property type="term" value="F:electron transfer activity"/>
    <property type="evidence" value="ECO:0007669"/>
    <property type="project" value="InterPro"/>
</dbReference>
<keyword evidence="6" id="KW-1133">Transmembrane helix</keyword>
<feature type="transmembrane region" description="Helical" evidence="6">
    <location>
        <begin position="35"/>
        <end position="54"/>
    </location>
</feature>
<dbReference type="InterPro" id="IPR036909">
    <property type="entry name" value="Cyt_c-like_dom_sf"/>
</dbReference>
<feature type="region of interest" description="Disordered" evidence="5">
    <location>
        <begin position="102"/>
        <end position="121"/>
    </location>
</feature>
<dbReference type="GO" id="GO:0046872">
    <property type="term" value="F:metal ion binding"/>
    <property type="evidence" value="ECO:0007669"/>
    <property type="project" value="UniProtKB-KW"/>
</dbReference>
<keyword evidence="6" id="KW-0472">Membrane</keyword>
<keyword evidence="6" id="KW-0812">Transmembrane</keyword>
<evidence type="ECO:0000256" key="3">
    <source>
        <dbReference type="ARBA" id="ARBA00023004"/>
    </source>
</evidence>
<dbReference type="PATRIC" id="fig|42253.5.peg.732"/>
<dbReference type="InterPro" id="IPR009056">
    <property type="entry name" value="Cyt_c-like_dom"/>
</dbReference>
<dbReference type="OrthoDB" id="9811281at2"/>
<gene>
    <name evidence="8" type="ORF">NITMOv2_0739</name>
</gene>
<keyword evidence="2 4" id="KW-0479">Metal-binding</keyword>
<dbReference type="SUPFAM" id="SSF46626">
    <property type="entry name" value="Cytochrome c"/>
    <property type="match status" value="1"/>
</dbReference>
<feature type="domain" description="Cytochrome c" evidence="7">
    <location>
        <begin position="134"/>
        <end position="231"/>
    </location>
</feature>
<dbReference type="STRING" id="42253.NITMOv2_0739"/>
<keyword evidence="9" id="KW-1185">Reference proteome</keyword>
<evidence type="ECO:0000256" key="1">
    <source>
        <dbReference type="ARBA" id="ARBA00022617"/>
    </source>
</evidence>
<evidence type="ECO:0000256" key="2">
    <source>
        <dbReference type="ARBA" id="ARBA00022723"/>
    </source>
</evidence>
<dbReference type="EMBL" id="CP011801">
    <property type="protein sequence ID" value="ALA57175.1"/>
    <property type="molecule type" value="Genomic_DNA"/>
</dbReference>
<proteinExistence type="predicted"/>
<evidence type="ECO:0000256" key="5">
    <source>
        <dbReference type="SAM" id="MobiDB-lite"/>
    </source>
</evidence>
<evidence type="ECO:0000259" key="7">
    <source>
        <dbReference type="PROSITE" id="PS51007"/>
    </source>
</evidence>
<keyword evidence="1 4" id="KW-0349">Heme</keyword>
<evidence type="ECO:0000313" key="8">
    <source>
        <dbReference type="EMBL" id="ALA57175.1"/>
    </source>
</evidence>
<feature type="transmembrane region" description="Helical" evidence="6">
    <location>
        <begin position="6"/>
        <end position="23"/>
    </location>
</feature>
<dbReference type="RefSeq" id="WP_053378560.1">
    <property type="nucleotide sequence ID" value="NZ_CP011801.1"/>
</dbReference>
<protein>
    <submittedName>
        <fullName evidence="8">Putative Cytochrome c</fullName>
    </submittedName>
</protein>
<sequence>MGGPLVKPVILIAAVYLILKFVVPNIPGSAPLPSSLIFLYLILTATGIVIFGTLSGESKEAFWGPIQRFLTGEGIGALQAARYAVLLLFPLLVGWQTFGSTAPSDQPPAENRTIHPAPPGEYTGLSNPVPKTPENIMQGKGFYAAFCSPCHGGNFDGKGPAARGFNPPPANFSDPTTIAMLQESYLFWRIKKGGVGLPIEGMPWKSAMPRWEVELPDEWIWKIIMGEYDGAHQSPRTWE</sequence>
<evidence type="ECO:0000313" key="9">
    <source>
        <dbReference type="Proteomes" id="UP000069205"/>
    </source>
</evidence>
<evidence type="ECO:0000256" key="6">
    <source>
        <dbReference type="SAM" id="Phobius"/>
    </source>
</evidence>
<reference evidence="8 9" key="1">
    <citation type="journal article" date="2015" name="Proc. Natl. Acad. Sci. U.S.A.">
        <title>Expanded metabolic versatility of ubiquitous nitrite-oxidizing bacteria from the genus Nitrospira.</title>
        <authorList>
            <person name="Koch H."/>
            <person name="Lucker S."/>
            <person name="Albertsen M."/>
            <person name="Kitzinger K."/>
            <person name="Herbold C."/>
            <person name="Spieck E."/>
            <person name="Nielsen P.H."/>
            <person name="Wagner M."/>
            <person name="Daims H."/>
        </authorList>
    </citation>
    <scope>NUCLEOTIDE SEQUENCE [LARGE SCALE GENOMIC DNA]</scope>
    <source>
        <strain evidence="8 9">NSP M-1</strain>
    </source>
</reference>
<organism evidence="8 9">
    <name type="scientific">Nitrospira moscoviensis</name>
    <dbReference type="NCBI Taxonomy" id="42253"/>
    <lineage>
        <taxon>Bacteria</taxon>
        <taxon>Pseudomonadati</taxon>
        <taxon>Nitrospirota</taxon>
        <taxon>Nitrospiria</taxon>
        <taxon>Nitrospirales</taxon>
        <taxon>Nitrospiraceae</taxon>
        <taxon>Nitrospira</taxon>
    </lineage>
</organism>
<dbReference type="GO" id="GO:0020037">
    <property type="term" value="F:heme binding"/>
    <property type="evidence" value="ECO:0007669"/>
    <property type="project" value="InterPro"/>
</dbReference>
<dbReference type="AlphaFoldDB" id="A0A0K2G8B3"/>
<dbReference type="PROSITE" id="PS51007">
    <property type="entry name" value="CYTC"/>
    <property type="match status" value="1"/>
</dbReference>
<dbReference type="Pfam" id="PF13442">
    <property type="entry name" value="Cytochrome_CBB3"/>
    <property type="match status" value="1"/>
</dbReference>
<accession>A0A0K2G8B3</accession>
<name>A0A0K2G8B3_NITMO</name>